<evidence type="ECO:0000256" key="8">
    <source>
        <dbReference type="ARBA" id="ARBA00022737"/>
    </source>
</evidence>
<evidence type="ECO:0000256" key="5">
    <source>
        <dbReference type="ARBA" id="ARBA00022679"/>
    </source>
</evidence>
<evidence type="ECO:0000259" key="19">
    <source>
        <dbReference type="PROSITE" id="PS50011"/>
    </source>
</evidence>
<evidence type="ECO:0000256" key="1">
    <source>
        <dbReference type="ARBA" id="ARBA00004162"/>
    </source>
</evidence>
<evidence type="ECO:0000256" key="11">
    <source>
        <dbReference type="ARBA" id="ARBA00022840"/>
    </source>
</evidence>
<dbReference type="InterPro" id="IPR013210">
    <property type="entry name" value="LRR_N_plant-typ"/>
</dbReference>
<dbReference type="AlphaFoldDB" id="A0A9D5BSQ4"/>
<dbReference type="PROSITE" id="PS50011">
    <property type="entry name" value="PROTEIN_KINASE_DOM"/>
    <property type="match status" value="1"/>
</dbReference>
<dbReference type="SUPFAM" id="SSF56112">
    <property type="entry name" value="Protein kinase-like (PK-like)"/>
    <property type="match status" value="1"/>
</dbReference>
<dbReference type="GO" id="GO:0005524">
    <property type="term" value="F:ATP binding"/>
    <property type="evidence" value="ECO:0007669"/>
    <property type="project" value="UniProtKB-UniRule"/>
</dbReference>
<evidence type="ECO:0000256" key="18">
    <source>
        <dbReference type="SAM" id="Phobius"/>
    </source>
</evidence>
<dbReference type="PANTHER" id="PTHR48056">
    <property type="entry name" value="LRR RECEPTOR-LIKE SERINE/THREONINE-PROTEIN KINASE-RELATED"/>
    <property type="match status" value="1"/>
</dbReference>
<dbReference type="GO" id="GO:0004674">
    <property type="term" value="F:protein serine/threonine kinase activity"/>
    <property type="evidence" value="ECO:0007669"/>
    <property type="project" value="UniProtKB-KW"/>
</dbReference>
<evidence type="ECO:0000256" key="10">
    <source>
        <dbReference type="ARBA" id="ARBA00022777"/>
    </source>
</evidence>
<dbReference type="InterPro" id="IPR008271">
    <property type="entry name" value="Ser/Thr_kinase_AS"/>
</dbReference>
<dbReference type="Pfam" id="PF08263">
    <property type="entry name" value="LRRNT_2"/>
    <property type="match status" value="1"/>
</dbReference>
<keyword evidence="8" id="KW-0677">Repeat</keyword>
<keyword evidence="21" id="KW-1185">Reference proteome</keyword>
<evidence type="ECO:0000256" key="12">
    <source>
        <dbReference type="ARBA" id="ARBA00022989"/>
    </source>
</evidence>
<keyword evidence="13 18" id="KW-0472">Membrane</keyword>
<dbReference type="OrthoDB" id="4062651at2759"/>
<dbReference type="InterPro" id="IPR017441">
    <property type="entry name" value="Protein_kinase_ATP_BS"/>
</dbReference>
<dbReference type="InterPro" id="IPR011009">
    <property type="entry name" value="Kinase-like_dom_sf"/>
</dbReference>
<keyword evidence="6 18" id="KW-0812">Transmembrane</keyword>
<evidence type="ECO:0000313" key="21">
    <source>
        <dbReference type="Proteomes" id="UP001085076"/>
    </source>
</evidence>
<keyword evidence="12 18" id="KW-1133">Transmembrane helix</keyword>
<protein>
    <recommendedName>
        <fullName evidence="19">Protein kinase domain-containing protein</fullName>
    </recommendedName>
</protein>
<proteinExistence type="inferred from homology"/>
<name>A0A9D5BSQ4_9LILI</name>
<sequence>MKSVLNDSMNMLSNWQDSDESPCNWTGITCHPQDQRVSAINLPYMQLGGTISPSIGKLSRLQRLALHQNSLHGFIPNEIASCTELRALFIGNLDLCGQQVHKPCRTSLGFPAVLPHAASDEAAVPPKRSSHYIKGLLIGVMATLAFALFILLGFLWAWLLSKKEKSGQEIYRSSEASTKLITFHGDLPYPSCEIIDKLESLDEEDVVGSGGFGTVYRMVMNDCGTFAVKRIDRSREGCDQVFERELEILGSIKHINLVNLRGYCRLPVSKLLIYDYLAMGSLDDFLHGDGLEERPLNWSVRLRIALGSARGIAYLHHDCCPKIVHRDIKSSNILLDENLEPHVSDFGLAKAFWLMRMPMLPQWLLALLAILHQSICRAGERHKSQMYIALEFFLLELVTGKRPTDPTFVKRGLNVVGWMNTLLRENRLKDLVDKRCRDADPESLEAILAEIAARCTDASPDDRPSMNQVLQLLEQEVMSPCPSDFYDSHSDHC</sequence>
<comment type="subcellular location">
    <subcellularLocation>
        <location evidence="1">Cell membrane</location>
        <topology evidence="1">Single-pass membrane protein</topology>
    </subcellularLocation>
</comment>
<gene>
    <name evidence="20" type="ORF">J5N97_000249</name>
</gene>
<dbReference type="Gene3D" id="3.30.200.20">
    <property type="entry name" value="Phosphorylase Kinase, domain 1"/>
    <property type="match status" value="1"/>
</dbReference>
<keyword evidence="11 16" id="KW-0067">ATP-binding</keyword>
<comment type="caution">
    <text evidence="20">The sequence shown here is derived from an EMBL/GenBank/DDBJ whole genome shotgun (WGS) entry which is preliminary data.</text>
</comment>
<keyword evidence="4" id="KW-0433">Leucine-rich repeat</keyword>
<dbReference type="InterPro" id="IPR032675">
    <property type="entry name" value="LRR_dom_sf"/>
</dbReference>
<accession>A0A9D5BSQ4</accession>
<dbReference type="PANTHER" id="PTHR48056:SF66">
    <property type="entry name" value="LRR RECEPTOR-LIKE SERINE_THREONINE-PROTEIN KINASE FEI 2"/>
    <property type="match status" value="1"/>
</dbReference>
<evidence type="ECO:0000256" key="15">
    <source>
        <dbReference type="ARBA" id="ARBA00023180"/>
    </source>
</evidence>
<keyword evidence="15" id="KW-0325">Glycoprotein</keyword>
<dbReference type="InterPro" id="IPR050647">
    <property type="entry name" value="Plant_LRR-RLKs"/>
</dbReference>
<dbReference type="InterPro" id="IPR000719">
    <property type="entry name" value="Prot_kinase_dom"/>
</dbReference>
<evidence type="ECO:0000313" key="20">
    <source>
        <dbReference type="EMBL" id="KAJ0959993.1"/>
    </source>
</evidence>
<evidence type="ECO:0000256" key="17">
    <source>
        <dbReference type="RuleBase" id="RU000304"/>
    </source>
</evidence>
<feature type="binding site" evidence="16">
    <location>
        <position position="229"/>
    </location>
    <ligand>
        <name>ATP</name>
        <dbReference type="ChEBI" id="CHEBI:30616"/>
    </ligand>
</feature>
<dbReference type="Gene3D" id="1.10.510.10">
    <property type="entry name" value="Transferase(Phosphotransferase) domain 1"/>
    <property type="match status" value="1"/>
</dbReference>
<dbReference type="GO" id="GO:0033612">
    <property type="term" value="F:receptor serine/threonine kinase binding"/>
    <property type="evidence" value="ECO:0007669"/>
    <property type="project" value="TreeGrafter"/>
</dbReference>
<keyword evidence="10" id="KW-0418">Kinase</keyword>
<dbReference type="EMBL" id="JAGGNH010000125">
    <property type="protein sequence ID" value="KAJ0959993.1"/>
    <property type="molecule type" value="Genomic_DNA"/>
</dbReference>
<dbReference type="PROSITE" id="PS00108">
    <property type="entry name" value="PROTEIN_KINASE_ST"/>
    <property type="match status" value="1"/>
</dbReference>
<dbReference type="SMART" id="SM00220">
    <property type="entry name" value="S_TKc"/>
    <property type="match status" value="1"/>
</dbReference>
<evidence type="ECO:0000256" key="7">
    <source>
        <dbReference type="ARBA" id="ARBA00022729"/>
    </source>
</evidence>
<evidence type="ECO:0000256" key="9">
    <source>
        <dbReference type="ARBA" id="ARBA00022741"/>
    </source>
</evidence>
<evidence type="ECO:0000256" key="2">
    <source>
        <dbReference type="ARBA" id="ARBA00008684"/>
    </source>
</evidence>
<dbReference type="GO" id="GO:0005886">
    <property type="term" value="C:plasma membrane"/>
    <property type="evidence" value="ECO:0007669"/>
    <property type="project" value="UniProtKB-SubCell"/>
</dbReference>
<dbReference type="FunFam" id="1.10.510.10:FF:001424">
    <property type="entry name" value="Protein kinase superfamily protein"/>
    <property type="match status" value="1"/>
</dbReference>
<evidence type="ECO:0000256" key="4">
    <source>
        <dbReference type="ARBA" id="ARBA00022614"/>
    </source>
</evidence>
<dbReference type="PROSITE" id="PS00107">
    <property type="entry name" value="PROTEIN_KINASE_ATP"/>
    <property type="match status" value="1"/>
</dbReference>
<evidence type="ECO:0000256" key="14">
    <source>
        <dbReference type="ARBA" id="ARBA00023170"/>
    </source>
</evidence>
<dbReference type="InterPro" id="IPR001245">
    <property type="entry name" value="Ser-Thr/Tyr_kinase_cat_dom"/>
</dbReference>
<evidence type="ECO:0000256" key="16">
    <source>
        <dbReference type="PROSITE-ProRule" id="PRU10141"/>
    </source>
</evidence>
<evidence type="ECO:0000256" key="13">
    <source>
        <dbReference type="ARBA" id="ARBA00023136"/>
    </source>
</evidence>
<keyword evidence="7" id="KW-0732">Signal</keyword>
<keyword evidence="3 17" id="KW-0723">Serine/threonine-protein kinase</keyword>
<evidence type="ECO:0000256" key="3">
    <source>
        <dbReference type="ARBA" id="ARBA00022527"/>
    </source>
</evidence>
<dbReference type="Gene3D" id="3.80.10.10">
    <property type="entry name" value="Ribonuclease Inhibitor"/>
    <property type="match status" value="1"/>
</dbReference>
<feature type="transmembrane region" description="Helical" evidence="18">
    <location>
        <begin position="136"/>
        <end position="159"/>
    </location>
</feature>
<organism evidence="20 21">
    <name type="scientific">Dioscorea zingiberensis</name>
    <dbReference type="NCBI Taxonomy" id="325984"/>
    <lineage>
        <taxon>Eukaryota</taxon>
        <taxon>Viridiplantae</taxon>
        <taxon>Streptophyta</taxon>
        <taxon>Embryophyta</taxon>
        <taxon>Tracheophyta</taxon>
        <taxon>Spermatophyta</taxon>
        <taxon>Magnoliopsida</taxon>
        <taxon>Liliopsida</taxon>
        <taxon>Dioscoreales</taxon>
        <taxon>Dioscoreaceae</taxon>
        <taxon>Dioscorea</taxon>
    </lineage>
</organism>
<keyword evidence="5" id="KW-0808">Transferase</keyword>
<dbReference type="Pfam" id="PF07714">
    <property type="entry name" value="PK_Tyr_Ser-Thr"/>
    <property type="match status" value="1"/>
</dbReference>
<keyword evidence="14" id="KW-0675">Receptor</keyword>
<evidence type="ECO:0000256" key="6">
    <source>
        <dbReference type="ARBA" id="ARBA00022692"/>
    </source>
</evidence>
<comment type="similarity">
    <text evidence="2">Belongs to the protein kinase superfamily. Ser/Thr protein kinase family.</text>
</comment>
<dbReference type="SUPFAM" id="SSF52058">
    <property type="entry name" value="L domain-like"/>
    <property type="match status" value="1"/>
</dbReference>
<feature type="domain" description="Protein kinase" evidence="19">
    <location>
        <begin position="201"/>
        <end position="478"/>
    </location>
</feature>
<dbReference type="FunFam" id="3.80.10.10:FF:000129">
    <property type="entry name" value="Leucine-rich repeat receptor-like kinase"/>
    <property type="match status" value="1"/>
</dbReference>
<keyword evidence="9 16" id="KW-0547">Nucleotide-binding</keyword>
<dbReference type="Proteomes" id="UP001085076">
    <property type="component" value="Unassembled WGS sequence"/>
</dbReference>
<reference evidence="20 21" key="1">
    <citation type="journal article" date="2022" name="Hortic Res">
        <title>The genome of Dioscorea zingiberensis sheds light on the biosynthesis, origin and evolution of the medicinally important diosgenin saponins.</title>
        <authorList>
            <person name="Li Y."/>
            <person name="Tan C."/>
            <person name="Li Z."/>
            <person name="Guo J."/>
            <person name="Li S."/>
            <person name="Chen X."/>
            <person name="Wang C."/>
            <person name="Dai X."/>
            <person name="Yang H."/>
            <person name="Song W."/>
            <person name="Hou L."/>
            <person name="Xu J."/>
            <person name="Tong Z."/>
            <person name="Xu A."/>
            <person name="Yuan X."/>
            <person name="Wang W."/>
            <person name="Yang Q."/>
            <person name="Chen L."/>
            <person name="Sun Z."/>
            <person name="Wang K."/>
            <person name="Pan B."/>
            <person name="Chen J."/>
            <person name="Bao Y."/>
            <person name="Liu F."/>
            <person name="Qi X."/>
            <person name="Gang D.R."/>
            <person name="Wen J."/>
            <person name="Li J."/>
        </authorList>
    </citation>
    <scope>NUCLEOTIDE SEQUENCE [LARGE SCALE GENOMIC DNA]</scope>
    <source>
        <strain evidence="20">Dzin_1.0</strain>
    </source>
</reference>